<dbReference type="Proteomes" id="UP000887159">
    <property type="component" value="Unassembled WGS sequence"/>
</dbReference>
<dbReference type="AlphaFoldDB" id="A0A8X6WKH6"/>
<reference evidence="1" key="1">
    <citation type="submission" date="2020-08" db="EMBL/GenBank/DDBJ databases">
        <title>Multicomponent nature underlies the extraordinary mechanical properties of spider dragline silk.</title>
        <authorList>
            <person name="Kono N."/>
            <person name="Nakamura H."/>
            <person name="Mori M."/>
            <person name="Yoshida Y."/>
            <person name="Ohtoshi R."/>
            <person name="Malay A.D."/>
            <person name="Moran D.A.P."/>
            <person name="Tomita M."/>
            <person name="Numata K."/>
            <person name="Arakawa K."/>
        </authorList>
    </citation>
    <scope>NUCLEOTIDE SEQUENCE</scope>
</reference>
<evidence type="ECO:0000313" key="2">
    <source>
        <dbReference type="Proteomes" id="UP000887159"/>
    </source>
</evidence>
<sequence>MKAVSVLEHFSDHGSIHQKMKKNTTSVRSYPNSAGDGKTPYEEGLVFFHLKLLQGNSRDARGHQLEDTLQGSISLLKFFFQTECPLEPVHNYVVRTPINLKYFVHLNSAPLHRTSDTSVNS</sequence>
<gene>
    <name evidence="1" type="ORF">TNCV_28731</name>
</gene>
<dbReference type="EMBL" id="BMAU01021437">
    <property type="protein sequence ID" value="GFY36669.1"/>
    <property type="molecule type" value="Genomic_DNA"/>
</dbReference>
<protein>
    <submittedName>
        <fullName evidence="1">Uncharacterized protein</fullName>
    </submittedName>
</protein>
<accession>A0A8X6WKH6</accession>
<organism evidence="1 2">
    <name type="scientific">Trichonephila clavipes</name>
    <name type="common">Golden silk orbweaver</name>
    <name type="synonym">Nephila clavipes</name>
    <dbReference type="NCBI Taxonomy" id="2585209"/>
    <lineage>
        <taxon>Eukaryota</taxon>
        <taxon>Metazoa</taxon>
        <taxon>Ecdysozoa</taxon>
        <taxon>Arthropoda</taxon>
        <taxon>Chelicerata</taxon>
        <taxon>Arachnida</taxon>
        <taxon>Araneae</taxon>
        <taxon>Araneomorphae</taxon>
        <taxon>Entelegynae</taxon>
        <taxon>Araneoidea</taxon>
        <taxon>Nephilidae</taxon>
        <taxon>Trichonephila</taxon>
    </lineage>
</organism>
<keyword evidence="2" id="KW-1185">Reference proteome</keyword>
<evidence type="ECO:0000313" key="1">
    <source>
        <dbReference type="EMBL" id="GFY36669.1"/>
    </source>
</evidence>
<comment type="caution">
    <text evidence="1">The sequence shown here is derived from an EMBL/GenBank/DDBJ whole genome shotgun (WGS) entry which is preliminary data.</text>
</comment>
<proteinExistence type="predicted"/>
<name>A0A8X6WKH6_TRICX</name>